<dbReference type="AlphaFoldDB" id="A0A699IQ82"/>
<sequence>MRFLPVKQVEWVTLGRLLPHARGLGFKPRCGGFPSRAKKEWGLSPKAKVRVLHTAQLDVTIGISPMIGFGKILSSLITIAVRSEFSNFRTRVDSSSVDPRLVIFEIGFGPIFSPRITIAVT</sequence>
<name>A0A699IQ82_TANCI</name>
<evidence type="ECO:0000313" key="1">
    <source>
        <dbReference type="EMBL" id="GEZ75080.1"/>
    </source>
</evidence>
<gene>
    <name evidence="1" type="ORF">Tci_547053</name>
</gene>
<reference evidence="1" key="1">
    <citation type="journal article" date="2019" name="Sci. Rep.">
        <title>Draft genome of Tanacetum cinerariifolium, the natural source of mosquito coil.</title>
        <authorList>
            <person name="Yamashiro T."/>
            <person name="Shiraishi A."/>
            <person name="Satake H."/>
            <person name="Nakayama K."/>
        </authorList>
    </citation>
    <scope>NUCLEOTIDE SEQUENCE</scope>
</reference>
<comment type="caution">
    <text evidence="1">The sequence shown here is derived from an EMBL/GenBank/DDBJ whole genome shotgun (WGS) entry which is preliminary data.</text>
</comment>
<protein>
    <submittedName>
        <fullName evidence="1">Uncharacterized protein</fullName>
    </submittedName>
</protein>
<dbReference type="EMBL" id="BKCJ010318689">
    <property type="protein sequence ID" value="GEZ75080.1"/>
    <property type="molecule type" value="Genomic_DNA"/>
</dbReference>
<accession>A0A699IQ82</accession>
<proteinExistence type="predicted"/>
<organism evidence="1">
    <name type="scientific">Tanacetum cinerariifolium</name>
    <name type="common">Dalmatian daisy</name>
    <name type="synonym">Chrysanthemum cinerariifolium</name>
    <dbReference type="NCBI Taxonomy" id="118510"/>
    <lineage>
        <taxon>Eukaryota</taxon>
        <taxon>Viridiplantae</taxon>
        <taxon>Streptophyta</taxon>
        <taxon>Embryophyta</taxon>
        <taxon>Tracheophyta</taxon>
        <taxon>Spermatophyta</taxon>
        <taxon>Magnoliopsida</taxon>
        <taxon>eudicotyledons</taxon>
        <taxon>Gunneridae</taxon>
        <taxon>Pentapetalae</taxon>
        <taxon>asterids</taxon>
        <taxon>campanulids</taxon>
        <taxon>Asterales</taxon>
        <taxon>Asteraceae</taxon>
        <taxon>Asteroideae</taxon>
        <taxon>Anthemideae</taxon>
        <taxon>Anthemidinae</taxon>
        <taxon>Tanacetum</taxon>
    </lineage>
</organism>